<dbReference type="OrthoDB" id="10463478at2759"/>
<keyword evidence="3" id="KW-1185">Reference proteome</keyword>
<name>A0A8J9ZJX1_BRALA</name>
<evidence type="ECO:0000313" key="2">
    <source>
        <dbReference type="EMBL" id="CAH1254992.1"/>
    </source>
</evidence>
<dbReference type="EMBL" id="OV696687">
    <property type="protein sequence ID" value="CAH1254992.1"/>
    <property type="molecule type" value="Genomic_DNA"/>
</dbReference>
<dbReference type="AlphaFoldDB" id="A0A8J9ZJX1"/>
<evidence type="ECO:0000256" key="1">
    <source>
        <dbReference type="SAM" id="MobiDB-lite"/>
    </source>
</evidence>
<accession>A0A8J9ZJX1</accession>
<sequence length="96" mass="10115">MAASRSFPFSLCGGKLQTDLATGKVAGRCLPYRTASPVAALLSPPSGRCENPARNVSLPVRMITPPRDSRPLRGAASRLPSSQMAPRPIRSPGSSR</sequence>
<feature type="region of interest" description="Disordered" evidence="1">
    <location>
        <begin position="61"/>
        <end position="96"/>
    </location>
</feature>
<proteinExistence type="predicted"/>
<dbReference type="Proteomes" id="UP000838412">
    <property type="component" value="Chromosome 2"/>
</dbReference>
<evidence type="ECO:0000313" key="3">
    <source>
        <dbReference type="Proteomes" id="UP000838412"/>
    </source>
</evidence>
<reference evidence="2" key="1">
    <citation type="submission" date="2022-01" db="EMBL/GenBank/DDBJ databases">
        <authorList>
            <person name="Braso-Vives M."/>
        </authorList>
    </citation>
    <scope>NUCLEOTIDE SEQUENCE</scope>
</reference>
<gene>
    <name evidence="2" type="primary">Hypp1442</name>
    <name evidence="2" type="ORF">BLAG_LOCUS14194</name>
</gene>
<organism evidence="2 3">
    <name type="scientific">Branchiostoma lanceolatum</name>
    <name type="common">Common lancelet</name>
    <name type="synonym">Amphioxus lanceolatum</name>
    <dbReference type="NCBI Taxonomy" id="7740"/>
    <lineage>
        <taxon>Eukaryota</taxon>
        <taxon>Metazoa</taxon>
        <taxon>Chordata</taxon>
        <taxon>Cephalochordata</taxon>
        <taxon>Leptocardii</taxon>
        <taxon>Amphioxiformes</taxon>
        <taxon>Branchiostomatidae</taxon>
        <taxon>Branchiostoma</taxon>
    </lineage>
</organism>
<protein>
    <submittedName>
        <fullName evidence="2">Hypp1442 protein</fullName>
    </submittedName>
</protein>